<dbReference type="HOGENOM" id="CLU_195953_0_0_6"/>
<dbReference type="OrthoDB" id="9975984at2"/>
<name>A0A0H3FWH5_KLEAK</name>
<sequence>MLFSHPEGKQVIRPGVSIAGIAVFCLVFKQISRWRWLVYAFSGKALLKIIDSLTLQA</sequence>
<keyword evidence="1" id="KW-0472">Membrane</keyword>
<evidence type="ECO:0000313" key="2">
    <source>
        <dbReference type="EMBL" id="AEG98677.1"/>
    </source>
</evidence>
<accession>A0A0H3FWH5</accession>
<dbReference type="RefSeq" id="WP_015705359.1">
    <property type="nucleotide sequence ID" value="NC_015663.1"/>
</dbReference>
<keyword evidence="3" id="KW-1185">Reference proteome</keyword>
<evidence type="ECO:0000313" key="3">
    <source>
        <dbReference type="Proteomes" id="UP000008881"/>
    </source>
</evidence>
<dbReference type="PATRIC" id="fig|1028307.3.peg.3767"/>
<dbReference type="Proteomes" id="UP000008881">
    <property type="component" value="Chromosome"/>
</dbReference>
<dbReference type="GeneID" id="93311954"/>
<dbReference type="AlphaFoldDB" id="A0A0H3FWH5"/>
<gene>
    <name evidence="2" type="ordered locus">EAE_18850</name>
</gene>
<dbReference type="KEGG" id="eae:EAE_18850"/>
<evidence type="ECO:0000256" key="1">
    <source>
        <dbReference type="SAM" id="Phobius"/>
    </source>
</evidence>
<reference evidence="2 3" key="1">
    <citation type="journal article" date="2012" name="J. Bacteriol.">
        <title>Complete genome sequence of Enterobacter aerogenes KCTC 2190.</title>
        <authorList>
            <person name="Shin S.H."/>
            <person name="Kim S."/>
            <person name="Kim J.Y."/>
            <person name="Lee S."/>
            <person name="Um Y."/>
            <person name="Oh M.K."/>
            <person name="Kim Y.R."/>
            <person name="Lee J."/>
            <person name="Yang K.S."/>
        </authorList>
    </citation>
    <scope>NUCLEOTIDE SEQUENCE [LARGE SCALE GENOMIC DNA]</scope>
    <source>
        <strain evidence="2 3">KCTC 2190</strain>
    </source>
</reference>
<organism evidence="2 3">
    <name type="scientific">Klebsiella aerogenes (strain ATCC 13048 / DSM 30053 / CCUG 1429 / JCM 1235 / KCTC 2190 / NBRC 13534 / NCIMB 10102 / NCTC 10006 / CDC 819-56)</name>
    <name type="common">Enterobacter aerogenes</name>
    <dbReference type="NCBI Taxonomy" id="1028307"/>
    <lineage>
        <taxon>Bacteria</taxon>
        <taxon>Pseudomonadati</taxon>
        <taxon>Pseudomonadota</taxon>
        <taxon>Gammaproteobacteria</taxon>
        <taxon>Enterobacterales</taxon>
        <taxon>Enterobacteriaceae</taxon>
        <taxon>Klebsiella/Raoultella group</taxon>
        <taxon>Klebsiella</taxon>
    </lineage>
</organism>
<keyword evidence="1" id="KW-1133">Transmembrane helix</keyword>
<protein>
    <submittedName>
        <fullName evidence="2">Uncharacterized protein</fullName>
    </submittedName>
</protein>
<dbReference type="EMBL" id="CP002824">
    <property type="protein sequence ID" value="AEG98677.1"/>
    <property type="molecule type" value="Genomic_DNA"/>
</dbReference>
<keyword evidence="1" id="KW-0812">Transmembrane</keyword>
<feature type="transmembrane region" description="Helical" evidence="1">
    <location>
        <begin position="12"/>
        <end position="28"/>
    </location>
</feature>
<proteinExistence type="predicted"/>